<dbReference type="OrthoDB" id="5089392at2759"/>
<dbReference type="Proteomes" id="UP000452235">
    <property type="component" value="Unassembled WGS sequence"/>
</dbReference>
<accession>A0A5M3YTX2</accession>
<protein>
    <submittedName>
        <fullName evidence="1">Integral membrane protein</fullName>
    </submittedName>
</protein>
<evidence type="ECO:0000313" key="1">
    <source>
        <dbReference type="EMBL" id="GFF13128.1"/>
    </source>
</evidence>
<sequence length="456" mass="50619">MSRQASSKDLSQEEKTLDGNCQPVTPLVTLVRRRRKTLHLVHPPWYRNSLLASTGFLEFANAGDFAANVWNQIPVPKYAMILMAIGGPLALMMSVVALRDGLLSWQNVRLLRTERHYLTLLKDDHLRTPNPDQDLIRLIDCRLGVGFRELGTELVDRIAMDILLGIGALLVGTGTLMAIWGAYPKVFHASNLLSGFVGNGFAAAFGVVNAVWSAYLAWRFHHHEAVCTGVPTLVAFQEKIHRRFHALKWHAVVSGTTGLVAGAASMVTAKRWWGYVILIPCMVLQVACNWLWRIHLGYNRPVISSSSTYGLAPDAPSTQDEEKATDVIVDQLTTTVSIYNFLGTIPTSPADVDCSSLDSLLQFTITHDLFDSLCAWLARDRSVPDDLRSAIFRFPLDEEEISVSPGDLLRLPDGEHARLCGLIWEFLSGDGRSVLMSRQRYLVEMVGYAAIMGSQF</sequence>
<dbReference type="EMBL" id="BLJY01000002">
    <property type="protein sequence ID" value="GFF13128.1"/>
    <property type="molecule type" value="Genomic_DNA"/>
</dbReference>
<reference evidence="1 2" key="1">
    <citation type="submission" date="2020-01" db="EMBL/GenBank/DDBJ databases">
        <title>Aspergillus terreus IFO 6365 whole genome shotgun sequence.</title>
        <authorList>
            <person name="Kanamasa S."/>
            <person name="Takahashi H."/>
        </authorList>
    </citation>
    <scope>NUCLEOTIDE SEQUENCE [LARGE SCALE GENOMIC DNA]</scope>
    <source>
        <strain evidence="1 2">IFO 6365</strain>
    </source>
</reference>
<keyword evidence="2" id="KW-1185">Reference proteome</keyword>
<proteinExistence type="predicted"/>
<dbReference type="AlphaFoldDB" id="A0A5M3YTX2"/>
<comment type="caution">
    <text evidence="1">The sequence shown here is derived from an EMBL/GenBank/DDBJ whole genome shotgun (WGS) entry which is preliminary data.</text>
</comment>
<evidence type="ECO:0000313" key="2">
    <source>
        <dbReference type="Proteomes" id="UP000452235"/>
    </source>
</evidence>
<gene>
    <name evidence="1" type="ORF">ATEIFO6365_0002023800</name>
</gene>
<name>A0A5M3YTX2_ASPTE</name>
<organism evidence="1 2">
    <name type="scientific">Aspergillus terreus</name>
    <dbReference type="NCBI Taxonomy" id="33178"/>
    <lineage>
        <taxon>Eukaryota</taxon>
        <taxon>Fungi</taxon>
        <taxon>Dikarya</taxon>
        <taxon>Ascomycota</taxon>
        <taxon>Pezizomycotina</taxon>
        <taxon>Eurotiomycetes</taxon>
        <taxon>Eurotiomycetidae</taxon>
        <taxon>Eurotiales</taxon>
        <taxon>Aspergillaceae</taxon>
        <taxon>Aspergillus</taxon>
        <taxon>Aspergillus subgen. Circumdati</taxon>
    </lineage>
</organism>
<dbReference type="VEuPathDB" id="FungiDB:ATEG_02140"/>